<reference evidence="6" key="1">
    <citation type="submission" date="2019-09" db="EMBL/GenBank/DDBJ databases">
        <authorList>
            <person name="Liu S.-L."/>
            <person name="Chiang Y.-R."/>
            <person name="Fu H.-Y."/>
        </authorList>
    </citation>
    <scope>NUCLEOTIDE SEQUENCE</scope>
    <source>
        <strain evidence="6">THAL066</strain>
    </source>
</reference>
<evidence type="ECO:0000259" key="5">
    <source>
        <dbReference type="SMART" id="SM01403"/>
    </source>
</evidence>
<dbReference type="AlphaFoldDB" id="A0A7G5VUP1"/>
<dbReference type="GeneID" id="60450314"/>
<geneLocation type="chloroplast" evidence="6"/>
<keyword evidence="6" id="KW-0150">Chloroplast</keyword>
<feature type="domain" description="Small ribosomal subunit protein uS10" evidence="5">
    <location>
        <begin position="4"/>
        <end position="96"/>
    </location>
</feature>
<keyword evidence="3 4" id="KW-0687">Ribonucleoprotein</keyword>
<comment type="similarity">
    <text evidence="1 4">Belongs to the universal ribosomal protein uS10 family.</text>
</comment>
<dbReference type="GO" id="GO:0003735">
    <property type="term" value="F:structural constituent of ribosome"/>
    <property type="evidence" value="ECO:0007669"/>
    <property type="project" value="InterPro"/>
</dbReference>
<dbReference type="SMART" id="SM01403">
    <property type="entry name" value="Ribosomal_S10"/>
    <property type="match status" value="1"/>
</dbReference>
<dbReference type="GO" id="GO:0006412">
    <property type="term" value="P:translation"/>
    <property type="evidence" value="ECO:0007669"/>
    <property type="project" value="UniProtKB-UniRule"/>
</dbReference>
<dbReference type="RefSeq" id="YP_009968307.1">
    <property type="nucleotide sequence ID" value="NC_051883.1"/>
</dbReference>
<dbReference type="PRINTS" id="PR00971">
    <property type="entry name" value="RIBOSOMALS10"/>
</dbReference>
<evidence type="ECO:0000256" key="1">
    <source>
        <dbReference type="ARBA" id="ARBA00007102"/>
    </source>
</evidence>
<comment type="subunit">
    <text evidence="4">Part of the 30S ribosomal subunit.</text>
</comment>
<dbReference type="GO" id="GO:0000049">
    <property type="term" value="F:tRNA binding"/>
    <property type="evidence" value="ECO:0007669"/>
    <property type="project" value="UniProtKB-UniRule"/>
</dbReference>
<dbReference type="NCBIfam" id="NF001861">
    <property type="entry name" value="PRK00596.1"/>
    <property type="match status" value="1"/>
</dbReference>
<sequence>MKIRLKLYSYSAPLLQASLDRMAQIASQSAQVSKVCLPTQRKIFCVLRSPHVNKDSREHFEVRMHRRLLQLNNASTATIDALMKVDLPYGVEVEIQTKQA</sequence>
<organism evidence="6">
    <name type="scientific">Cyanidiococcus yangmingshanensis</name>
    <dbReference type="NCBI Taxonomy" id="2690220"/>
    <lineage>
        <taxon>Eukaryota</taxon>
        <taxon>Rhodophyta</taxon>
        <taxon>Bangiophyceae</taxon>
        <taxon>Cyanidiales</taxon>
        <taxon>Cyanidiaceae</taxon>
        <taxon>Cyanidiococcus</taxon>
    </lineage>
</organism>
<gene>
    <name evidence="4 6" type="primary">rps10</name>
</gene>
<evidence type="ECO:0000313" key="6">
    <source>
        <dbReference type="EMBL" id="QMX77408.1"/>
    </source>
</evidence>
<dbReference type="InterPro" id="IPR001848">
    <property type="entry name" value="Ribosomal_uS10"/>
</dbReference>
<name>A0A7G5VUP1_9RHOD</name>
<dbReference type="HAMAP" id="MF_00508">
    <property type="entry name" value="Ribosomal_uS10"/>
    <property type="match status" value="1"/>
</dbReference>
<comment type="subcellular location">
    <subcellularLocation>
        <location evidence="4">Plastid</location>
        <location evidence="4">Chloroplast</location>
    </subcellularLocation>
</comment>
<dbReference type="NCBIfam" id="TIGR01049">
    <property type="entry name" value="rpsJ_bact"/>
    <property type="match status" value="1"/>
</dbReference>
<dbReference type="InterPro" id="IPR027486">
    <property type="entry name" value="Ribosomal_uS10_dom"/>
</dbReference>
<keyword evidence="6" id="KW-0934">Plastid</keyword>
<dbReference type="GO" id="GO:1990904">
    <property type="term" value="C:ribonucleoprotein complex"/>
    <property type="evidence" value="ECO:0007669"/>
    <property type="project" value="UniProtKB-KW"/>
</dbReference>
<dbReference type="Gene3D" id="3.30.70.600">
    <property type="entry name" value="Ribosomal protein S10 domain"/>
    <property type="match status" value="1"/>
</dbReference>
<dbReference type="PANTHER" id="PTHR11700">
    <property type="entry name" value="30S RIBOSOMAL PROTEIN S10 FAMILY MEMBER"/>
    <property type="match status" value="1"/>
</dbReference>
<keyword evidence="2 4" id="KW-0689">Ribosomal protein</keyword>
<dbReference type="InterPro" id="IPR036838">
    <property type="entry name" value="Ribosomal_uS10_dom_sf"/>
</dbReference>
<accession>A0A7G5VUP1</accession>
<proteinExistence type="inferred from homology"/>
<dbReference type="Pfam" id="PF00338">
    <property type="entry name" value="Ribosomal_S10"/>
    <property type="match status" value="1"/>
</dbReference>
<evidence type="ECO:0000256" key="3">
    <source>
        <dbReference type="ARBA" id="ARBA00023274"/>
    </source>
</evidence>
<protein>
    <recommendedName>
        <fullName evidence="4">Small ribosomal subunit protein uS10c</fullName>
    </recommendedName>
</protein>
<dbReference type="GO" id="GO:0005840">
    <property type="term" value="C:ribosome"/>
    <property type="evidence" value="ECO:0007669"/>
    <property type="project" value="UniProtKB-KW"/>
</dbReference>
<evidence type="ECO:0000256" key="4">
    <source>
        <dbReference type="HAMAP-Rule" id="MF_00508"/>
    </source>
</evidence>
<dbReference type="EMBL" id="MN431657">
    <property type="protein sequence ID" value="QMX77408.1"/>
    <property type="molecule type" value="Genomic_DNA"/>
</dbReference>
<dbReference type="SUPFAM" id="SSF54999">
    <property type="entry name" value="Ribosomal protein S10"/>
    <property type="match status" value="1"/>
</dbReference>
<comment type="function">
    <text evidence="4">Involved in the binding of tRNA to the ribosomes.</text>
</comment>
<evidence type="ECO:0000256" key="2">
    <source>
        <dbReference type="ARBA" id="ARBA00022980"/>
    </source>
</evidence>
<dbReference type="GO" id="GO:0009507">
    <property type="term" value="C:chloroplast"/>
    <property type="evidence" value="ECO:0007669"/>
    <property type="project" value="UniProtKB-SubCell"/>
</dbReference>